<feature type="transmembrane region" description="Helical" evidence="12">
    <location>
        <begin position="40"/>
        <end position="61"/>
    </location>
</feature>
<keyword evidence="5" id="KW-0276">Fatty acid metabolism</keyword>
<dbReference type="PANTHER" id="PTHR11351:SF31">
    <property type="entry name" value="DESATURASE 1, ISOFORM A-RELATED"/>
    <property type="match status" value="1"/>
</dbReference>
<keyword evidence="7 14" id="KW-0560">Oxidoreductase</keyword>
<dbReference type="InterPro" id="IPR015876">
    <property type="entry name" value="Acyl-CoA_DS"/>
</dbReference>
<dbReference type="CDD" id="cd03505">
    <property type="entry name" value="Delta9-FADS-like"/>
    <property type="match status" value="1"/>
</dbReference>
<dbReference type="AlphaFoldDB" id="A0AAW9RS45"/>
<comment type="subcellular location">
    <subcellularLocation>
        <location evidence="1">Membrane</location>
        <topology evidence="1">Multi-pass membrane protein</topology>
    </subcellularLocation>
</comment>
<evidence type="ECO:0000256" key="8">
    <source>
        <dbReference type="ARBA" id="ARBA00023004"/>
    </source>
</evidence>
<evidence type="ECO:0000256" key="6">
    <source>
        <dbReference type="ARBA" id="ARBA00022989"/>
    </source>
</evidence>
<keyword evidence="10 12" id="KW-0472">Membrane</keyword>
<keyword evidence="9" id="KW-0443">Lipid metabolism</keyword>
<accession>A0AAW9RS45</accession>
<dbReference type="GO" id="GO:0016717">
    <property type="term" value="F:oxidoreductase activity, acting on paired donors, with oxidation of a pair of donors resulting in the reduction of molecular oxygen to two molecules of water"/>
    <property type="evidence" value="ECO:0007669"/>
    <property type="project" value="InterPro"/>
</dbReference>
<dbReference type="EMBL" id="JBDKWZ010000003">
    <property type="protein sequence ID" value="MEN7547589.1"/>
    <property type="molecule type" value="Genomic_DNA"/>
</dbReference>
<evidence type="ECO:0000313" key="15">
    <source>
        <dbReference type="Proteomes" id="UP001403385"/>
    </source>
</evidence>
<reference evidence="14 15" key="1">
    <citation type="submission" date="2024-04" db="EMBL/GenBank/DDBJ databases">
        <title>Novel genus in family Flammeovirgaceae.</title>
        <authorList>
            <person name="Nguyen T.H."/>
            <person name="Vuong T.Q."/>
            <person name="Le H."/>
            <person name="Kim S.-G."/>
        </authorList>
    </citation>
    <scope>NUCLEOTIDE SEQUENCE [LARGE SCALE GENOMIC DNA]</scope>
    <source>
        <strain evidence="14 15">JCM 23209</strain>
    </source>
</reference>
<evidence type="ECO:0000256" key="4">
    <source>
        <dbReference type="ARBA" id="ARBA00022692"/>
    </source>
</evidence>
<keyword evidence="3" id="KW-0444">Lipid biosynthesis</keyword>
<keyword evidence="15" id="KW-1185">Reference proteome</keyword>
<dbReference type="GO" id="GO:0006633">
    <property type="term" value="P:fatty acid biosynthetic process"/>
    <property type="evidence" value="ECO:0007669"/>
    <property type="project" value="UniProtKB-KW"/>
</dbReference>
<keyword evidence="6 12" id="KW-1133">Transmembrane helix</keyword>
<dbReference type="InterPro" id="IPR005804">
    <property type="entry name" value="FA_desaturase_dom"/>
</dbReference>
<keyword evidence="11" id="KW-0275">Fatty acid biosynthesis</keyword>
<dbReference type="PANTHER" id="PTHR11351">
    <property type="entry name" value="ACYL-COA DESATURASE"/>
    <property type="match status" value="1"/>
</dbReference>
<evidence type="ECO:0000256" key="11">
    <source>
        <dbReference type="ARBA" id="ARBA00023160"/>
    </source>
</evidence>
<dbReference type="EC" id="1.14.19.-" evidence="14"/>
<comment type="caution">
    <text evidence="14">The sequence shown here is derived from an EMBL/GenBank/DDBJ whole genome shotgun (WGS) entry which is preliminary data.</text>
</comment>
<evidence type="ECO:0000256" key="1">
    <source>
        <dbReference type="ARBA" id="ARBA00004141"/>
    </source>
</evidence>
<dbReference type="Proteomes" id="UP001403385">
    <property type="component" value="Unassembled WGS sequence"/>
</dbReference>
<proteinExistence type="inferred from homology"/>
<evidence type="ECO:0000256" key="7">
    <source>
        <dbReference type="ARBA" id="ARBA00023002"/>
    </source>
</evidence>
<keyword evidence="8" id="KW-0408">Iron</keyword>
<evidence type="ECO:0000256" key="5">
    <source>
        <dbReference type="ARBA" id="ARBA00022832"/>
    </source>
</evidence>
<protein>
    <submittedName>
        <fullName evidence="14">Acyl-CoA desaturase</fullName>
        <ecNumber evidence="14">1.14.19.-</ecNumber>
    </submittedName>
</protein>
<feature type="domain" description="Fatty acid desaturase" evidence="13">
    <location>
        <begin position="6"/>
        <end position="212"/>
    </location>
</feature>
<evidence type="ECO:0000259" key="13">
    <source>
        <dbReference type="Pfam" id="PF00487"/>
    </source>
</evidence>
<gene>
    <name evidence="14" type="ORF">AAG747_06710</name>
</gene>
<dbReference type="GO" id="GO:0016020">
    <property type="term" value="C:membrane"/>
    <property type="evidence" value="ECO:0007669"/>
    <property type="project" value="UniProtKB-SubCell"/>
</dbReference>
<evidence type="ECO:0000256" key="10">
    <source>
        <dbReference type="ARBA" id="ARBA00023136"/>
    </source>
</evidence>
<evidence type="ECO:0000256" key="3">
    <source>
        <dbReference type="ARBA" id="ARBA00022516"/>
    </source>
</evidence>
<evidence type="ECO:0000256" key="2">
    <source>
        <dbReference type="ARBA" id="ARBA00008749"/>
    </source>
</evidence>
<organism evidence="14 15">
    <name type="scientific">Rapidithrix thailandica</name>
    <dbReference type="NCBI Taxonomy" id="413964"/>
    <lineage>
        <taxon>Bacteria</taxon>
        <taxon>Pseudomonadati</taxon>
        <taxon>Bacteroidota</taxon>
        <taxon>Cytophagia</taxon>
        <taxon>Cytophagales</taxon>
        <taxon>Flammeovirgaceae</taxon>
        <taxon>Rapidithrix</taxon>
    </lineage>
</organism>
<name>A0AAW9RS45_9BACT</name>
<comment type="similarity">
    <text evidence="2">Belongs to the fatty acid desaturase type 2 family.</text>
</comment>
<feature type="transmembrane region" description="Helical" evidence="12">
    <location>
        <begin position="150"/>
        <end position="172"/>
    </location>
</feature>
<evidence type="ECO:0000256" key="9">
    <source>
        <dbReference type="ARBA" id="ARBA00023098"/>
    </source>
</evidence>
<evidence type="ECO:0000313" key="14">
    <source>
        <dbReference type="EMBL" id="MEN7547589.1"/>
    </source>
</evidence>
<evidence type="ECO:0000256" key="12">
    <source>
        <dbReference type="SAM" id="Phobius"/>
    </source>
</evidence>
<sequence>MELVAFFVIHWYASLFFQSVFHHRYAAHGLFTMSRTMEKLFYLGCFFTQGSSYMSASAYGIMHRLHHAHTDTESDPHSPKNTPSILGMLWSTRNNYFNIYSGKTEVDEKFKKNLPDWKSFEKITHNWIVRVMWIGIYTSIYIHFATAWWMFLFLPITCAMASLQGAAVNWWAHKFGYVNFRVNNTSKNILPIDLIFWGEAYHNNHHRYPNNPNNSAKWFEIDPGYYMMKLLDKLGIIRLKTLAPTV</sequence>
<keyword evidence="4 12" id="KW-0812">Transmembrane</keyword>
<dbReference type="Pfam" id="PF00487">
    <property type="entry name" value="FA_desaturase"/>
    <property type="match status" value="1"/>
</dbReference>
<feature type="transmembrane region" description="Helical" evidence="12">
    <location>
        <begin position="127"/>
        <end position="144"/>
    </location>
</feature>
<dbReference type="RefSeq" id="WP_346820376.1">
    <property type="nucleotide sequence ID" value="NZ_JBDKWZ010000003.1"/>
</dbReference>